<comment type="function">
    <text evidence="1">S-adenosyl-L-methionine-dependent methyltransferase that mediates RNA cap1 2'-O-ribose methylation to the 5'-cap structure of RNAs. Methylates the ribose of the first nucleotide of a m(7)GpppG-capped mRNA to produce m(7)GpppNmp (cap1).</text>
</comment>
<dbReference type="EC" id="2.1.1.57" evidence="1"/>
<accession>A0A6B2G0Q2</accession>
<evidence type="ECO:0000313" key="2">
    <source>
        <dbReference type="EMBL" id="NDJ97468.1"/>
    </source>
</evidence>
<dbReference type="Gene3D" id="3.40.50.12760">
    <property type="match status" value="1"/>
</dbReference>
<keyword evidence="1 2" id="KW-0808">Transferase</keyword>
<proteinExistence type="predicted"/>
<keyword evidence="1 2" id="KW-0489">Methyltransferase</keyword>
<organism evidence="2">
    <name type="scientific">Myxobolus squamalis</name>
    <name type="common">Myxosporean</name>
    <dbReference type="NCBI Taxonomy" id="59785"/>
    <lineage>
        <taxon>Eukaryota</taxon>
        <taxon>Metazoa</taxon>
        <taxon>Cnidaria</taxon>
        <taxon>Myxozoa</taxon>
        <taxon>Myxosporea</taxon>
        <taxon>Bivalvulida</taxon>
        <taxon>Platysporina</taxon>
        <taxon>Myxobolidae</taxon>
        <taxon>Myxobolus</taxon>
    </lineage>
</organism>
<dbReference type="GO" id="GO:0005634">
    <property type="term" value="C:nucleus"/>
    <property type="evidence" value="ECO:0007669"/>
    <property type="project" value="UniProtKB-SubCell"/>
</dbReference>
<dbReference type="PANTHER" id="PTHR16121:SF0">
    <property type="entry name" value="CAP-SPECIFIC MRNA (NUCLEOSIDE-2'-O-)-METHYLTRANSFERASE 1"/>
    <property type="match status" value="1"/>
</dbReference>
<dbReference type="PANTHER" id="PTHR16121">
    <property type="entry name" value="CAP-SPECIFIC MRNA (NUCLEOSIDE-2'-O-)-METHYLTRANSFERASE 1-RELATED"/>
    <property type="match status" value="1"/>
</dbReference>
<keyword evidence="1" id="KW-0507">mRNA processing</keyword>
<dbReference type="GO" id="GO:0032259">
    <property type="term" value="P:methylation"/>
    <property type="evidence" value="ECO:0007669"/>
    <property type="project" value="UniProtKB-KW"/>
</dbReference>
<name>A0A6B2G0Q2_MYXSQ</name>
<comment type="subcellular location">
    <subcellularLocation>
        <location evidence="1">Nucleus</location>
    </subcellularLocation>
</comment>
<dbReference type="GO" id="GO:0006370">
    <property type="term" value="P:7-methylguanosine mRNA capping"/>
    <property type="evidence" value="ECO:0007669"/>
    <property type="project" value="UniProtKB-UniRule"/>
</dbReference>
<evidence type="ECO:0000256" key="1">
    <source>
        <dbReference type="RuleBase" id="RU368012"/>
    </source>
</evidence>
<sequence length="191" mass="22485">MMGNENIHGCVYNLKTKFLSPKFEELIKVKQCEKKNDHEKLLVDESIFDVTNNLKSKLENYDPKEIYHSHNRMDYLKRTCRRIFLTRSLTNFNNRAGMKIAEVDFLIDFAITRASPVNHPLLYIKEDSILYFADLCCGSGSFTEYLLWKRNGWRAKGFCISLKDDLDIGLPIISQFKNQPQYRLNLYQLNQ</sequence>
<protein>
    <recommendedName>
        <fullName evidence="1">Cap-specific mRNA (nucleoside-2'-O-)-methyltransferase 1</fullName>
        <ecNumber evidence="1">2.1.1.57</ecNumber>
    </recommendedName>
    <alternativeName>
        <fullName evidence="1">Cap1 2'O-ribose methyltransferase 1</fullName>
    </alternativeName>
</protein>
<comment type="catalytic activity">
    <reaction evidence="1">
        <text>a 5'-end (N(7)-methyl 5'-triphosphoguanosine)-ribonucleoside in mRNA + S-adenosyl-L-methionine = a 5'-end (N(7)-methyl 5'-triphosphoguanosine)-(2'-O-methyl-ribonucleoside) in mRNA + S-adenosyl-L-homocysteine + H(+)</text>
        <dbReference type="Rhea" id="RHEA:67020"/>
        <dbReference type="Rhea" id="RHEA-COMP:17167"/>
        <dbReference type="Rhea" id="RHEA-COMP:17168"/>
        <dbReference type="ChEBI" id="CHEBI:15378"/>
        <dbReference type="ChEBI" id="CHEBI:57856"/>
        <dbReference type="ChEBI" id="CHEBI:59789"/>
        <dbReference type="ChEBI" id="CHEBI:156461"/>
        <dbReference type="ChEBI" id="CHEBI:167609"/>
        <dbReference type="EC" id="2.1.1.57"/>
    </reaction>
</comment>
<dbReference type="GO" id="GO:0004483">
    <property type="term" value="F:methyltransferase cap1 activity"/>
    <property type="evidence" value="ECO:0007669"/>
    <property type="project" value="UniProtKB-UniRule"/>
</dbReference>
<dbReference type="GO" id="GO:0016556">
    <property type="term" value="P:mRNA modification"/>
    <property type="evidence" value="ECO:0007669"/>
    <property type="project" value="UniProtKB-UniRule"/>
</dbReference>
<dbReference type="AlphaFoldDB" id="A0A6B2G0Q2"/>
<dbReference type="EMBL" id="GHBR01002907">
    <property type="protein sequence ID" value="NDJ97468.1"/>
    <property type="molecule type" value="Transcribed_RNA"/>
</dbReference>
<reference evidence="2" key="1">
    <citation type="submission" date="2018-11" db="EMBL/GenBank/DDBJ databases">
        <title>Myxobolus squamalis genome and transcriptome.</title>
        <authorList>
            <person name="Yahalomi D."/>
            <person name="Atkinson S.D."/>
            <person name="Neuhof M."/>
            <person name="Chang E.S."/>
            <person name="Philippe H."/>
            <person name="Cartwright P."/>
            <person name="Bartholomew J.L."/>
            <person name="Huchon D."/>
        </authorList>
    </citation>
    <scope>NUCLEOTIDE SEQUENCE</scope>
    <source>
        <strain evidence="2">71B08</strain>
        <tissue evidence="2">Whole</tissue>
    </source>
</reference>
<keyword evidence="1" id="KW-0506">mRNA capping</keyword>
<keyword evidence="1" id="KW-0539">Nucleus</keyword>
<keyword evidence="1" id="KW-0949">S-adenosyl-L-methionine</keyword>
<dbReference type="InterPro" id="IPR050851">
    <property type="entry name" value="mRNA_Cap_2O-Ribose_MeTrfase"/>
</dbReference>
<dbReference type="GO" id="GO:0003676">
    <property type="term" value="F:nucleic acid binding"/>
    <property type="evidence" value="ECO:0007669"/>
    <property type="project" value="UniProtKB-UniRule"/>
</dbReference>
<dbReference type="GO" id="GO:0005737">
    <property type="term" value="C:cytoplasm"/>
    <property type="evidence" value="ECO:0007669"/>
    <property type="project" value="TreeGrafter"/>
</dbReference>